<gene>
    <name evidence="2" type="ORF">LEP1GSC199_0429</name>
</gene>
<dbReference type="STRING" id="1218591.LEP1GSC199_0429"/>
<dbReference type="Gene3D" id="1.10.10.10">
    <property type="entry name" value="Winged helix-like DNA-binding domain superfamily/Winged helix DNA-binding domain"/>
    <property type="match status" value="1"/>
</dbReference>
<evidence type="ECO:0000259" key="1">
    <source>
        <dbReference type="Pfam" id="PF13518"/>
    </source>
</evidence>
<accession>N1WEY6</accession>
<evidence type="ECO:0000313" key="2">
    <source>
        <dbReference type="EMBL" id="EMY70436.1"/>
    </source>
</evidence>
<feature type="domain" description="Insertion element IS150 protein InsJ-like helix-turn-helix" evidence="1">
    <location>
        <begin position="11"/>
        <end position="59"/>
    </location>
</feature>
<dbReference type="EMBL" id="AOGY02000036">
    <property type="protein sequence ID" value="EMY70436.1"/>
    <property type="molecule type" value="Genomic_DNA"/>
</dbReference>
<dbReference type="Proteomes" id="UP000012227">
    <property type="component" value="Unassembled WGS sequence"/>
</dbReference>
<evidence type="ECO:0000313" key="3">
    <source>
        <dbReference type="Proteomes" id="UP000012227"/>
    </source>
</evidence>
<dbReference type="InterPro" id="IPR009057">
    <property type="entry name" value="Homeodomain-like_sf"/>
</dbReference>
<dbReference type="SUPFAM" id="SSF46689">
    <property type="entry name" value="Homeodomain-like"/>
    <property type="match status" value="1"/>
</dbReference>
<organism evidence="2 3">
    <name type="scientific">Leptospira vanthielii serovar Holland str. Waz Holland = ATCC 700522</name>
    <dbReference type="NCBI Taxonomy" id="1218591"/>
    <lineage>
        <taxon>Bacteria</taxon>
        <taxon>Pseudomonadati</taxon>
        <taxon>Spirochaetota</taxon>
        <taxon>Spirochaetia</taxon>
        <taxon>Leptospirales</taxon>
        <taxon>Leptospiraceae</taxon>
        <taxon>Leptospira</taxon>
    </lineage>
</organism>
<proteinExistence type="predicted"/>
<dbReference type="InterPro" id="IPR036388">
    <property type="entry name" value="WH-like_DNA-bd_sf"/>
</dbReference>
<dbReference type="AlphaFoldDB" id="N1WEY6"/>
<reference evidence="2 3" key="1">
    <citation type="submission" date="2013-03" db="EMBL/GenBank/DDBJ databases">
        <authorList>
            <person name="Harkins D.M."/>
            <person name="Durkin A.S."/>
            <person name="Brinkac L.M."/>
            <person name="Haft D.H."/>
            <person name="Selengut J.D."/>
            <person name="Sanka R."/>
            <person name="DePew J."/>
            <person name="Purushe J."/>
            <person name="Galloway R.L."/>
            <person name="Vinetz J.M."/>
            <person name="Sutton G.G."/>
            <person name="Nierman W.C."/>
            <person name="Fouts D.E."/>
        </authorList>
    </citation>
    <scope>NUCLEOTIDE SEQUENCE [LARGE SCALE GENOMIC DNA]</scope>
    <source>
        <strain evidence="2 3">Waz Holland</strain>
    </source>
</reference>
<comment type="caution">
    <text evidence="2">The sequence shown here is derived from an EMBL/GenBank/DDBJ whole genome shotgun (WGS) entry which is preliminary data.</text>
</comment>
<protein>
    <submittedName>
        <fullName evidence="2">DNA-binding helix-turn-helix protein</fullName>
    </submittedName>
</protein>
<name>N1WEY6_9LEPT</name>
<dbReference type="Pfam" id="PF13518">
    <property type="entry name" value="HTH_28"/>
    <property type="match status" value="1"/>
</dbReference>
<dbReference type="InterPro" id="IPR055247">
    <property type="entry name" value="InsJ-like_HTH"/>
</dbReference>
<keyword evidence="2" id="KW-0238">DNA-binding</keyword>
<dbReference type="GO" id="GO:0003677">
    <property type="term" value="F:DNA binding"/>
    <property type="evidence" value="ECO:0007669"/>
    <property type="project" value="UniProtKB-KW"/>
</dbReference>
<sequence>MPWKETKVIEERIKFIAAVKSGQWCFADLCRDFNISRKTGYKYLKNYESEGIDGLKDKSEKESLSPMKLLRKSFT</sequence>